<dbReference type="GO" id="GO:0051539">
    <property type="term" value="F:4 iron, 4 sulfur cluster binding"/>
    <property type="evidence" value="ECO:0007669"/>
    <property type="project" value="UniProtKB-KW"/>
</dbReference>
<dbReference type="InterPro" id="IPR034466">
    <property type="entry name" value="Methyltransferase_Class_B"/>
</dbReference>
<dbReference type="CDD" id="cd02068">
    <property type="entry name" value="radical_SAM_B12_BD"/>
    <property type="match status" value="1"/>
</dbReference>
<dbReference type="Pfam" id="PF02310">
    <property type="entry name" value="B12-binding"/>
    <property type="match status" value="1"/>
</dbReference>
<dbReference type="GO" id="GO:0046872">
    <property type="term" value="F:metal ion binding"/>
    <property type="evidence" value="ECO:0007669"/>
    <property type="project" value="UniProtKB-KW"/>
</dbReference>
<dbReference type="SFLD" id="SFLDG01123">
    <property type="entry name" value="methyltransferase_(Class_B)"/>
    <property type="match status" value="1"/>
</dbReference>
<dbReference type="CDD" id="cd01335">
    <property type="entry name" value="Radical_SAM"/>
    <property type="match status" value="1"/>
</dbReference>
<dbReference type="GO" id="GO:0003824">
    <property type="term" value="F:catalytic activity"/>
    <property type="evidence" value="ECO:0007669"/>
    <property type="project" value="InterPro"/>
</dbReference>
<dbReference type="InterPro" id="IPR007197">
    <property type="entry name" value="rSAM"/>
</dbReference>
<comment type="cofactor">
    <cofactor evidence="1">
        <name>[4Fe-4S] cluster</name>
        <dbReference type="ChEBI" id="CHEBI:49883"/>
    </cofactor>
</comment>
<name>A0A0C2UY36_PARME</name>
<evidence type="ECO:0000256" key="4">
    <source>
        <dbReference type="ARBA" id="ARBA00023004"/>
    </source>
</evidence>
<dbReference type="SFLD" id="SFLDG01082">
    <property type="entry name" value="B12-binding_domain_containing"/>
    <property type="match status" value="1"/>
</dbReference>
<keyword evidence="9" id="KW-1185">Reference proteome</keyword>
<accession>A0A0C2UY36</accession>
<dbReference type="SFLD" id="SFLDS00029">
    <property type="entry name" value="Radical_SAM"/>
    <property type="match status" value="1"/>
</dbReference>
<dbReference type="InterPro" id="IPR058240">
    <property type="entry name" value="rSAM_sf"/>
</dbReference>
<dbReference type="SUPFAM" id="SSF102114">
    <property type="entry name" value="Radical SAM enzymes"/>
    <property type="match status" value="1"/>
</dbReference>
<comment type="caution">
    <text evidence="8">The sequence shown here is derived from an EMBL/GenBank/DDBJ whole genome shotgun (WGS) entry which is preliminary data.</text>
</comment>
<evidence type="ECO:0000256" key="2">
    <source>
        <dbReference type="ARBA" id="ARBA00022691"/>
    </source>
</evidence>
<keyword evidence="2" id="KW-0949">S-adenosyl-L-methionine</keyword>
<organism evidence="8 9">
    <name type="scientific">Paramagnetospirillum magnetotacticum MS-1</name>
    <dbReference type="NCBI Taxonomy" id="272627"/>
    <lineage>
        <taxon>Bacteria</taxon>
        <taxon>Pseudomonadati</taxon>
        <taxon>Pseudomonadota</taxon>
        <taxon>Alphaproteobacteria</taxon>
        <taxon>Rhodospirillales</taxon>
        <taxon>Magnetospirillaceae</taxon>
        <taxon>Paramagnetospirillum</taxon>
    </lineage>
</organism>
<feature type="domain" description="Radical SAM core" evidence="7">
    <location>
        <begin position="176"/>
        <end position="420"/>
    </location>
</feature>
<dbReference type="InterPro" id="IPR006638">
    <property type="entry name" value="Elp3/MiaA/NifB-like_rSAM"/>
</dbReference>
<dbReference type="PROSITE" id="PS51918">
    <property type="entry name" value="RADICAL_SAM"/>
    <property type="match status" value="1"/>
</dbReference>
<dbReference type="InterPro" id="IPR023404">
    <property type="entry name" value="rSAM_horseshoe"/>
</dbReference>
<dbReference type="STRING" id="272627.CCC_00782"/>
<dbReference type="Proteomes" id="UP000031971">
    <property type="component" value="Unassembled WGS sequence"/>
</dbReference>
<dbReference type="GO" id="GO:0031419">
    <property type="term" value="F:cobalamin binding"/>
    <property type="evidence" value="ECO:0007669"/>
    <property type="project" value="InterPro"/>
</dbReference>
<dbReference type="PANTHER" id="PTHR43409">
    <property type="entry name" value="ANAEROBIC MAGNESIUM-PROTOPORPHYRIN IX MONOMETHYL ESTER CYCLASE-RELATED"/>
    <property type="match status" value="1"/>
</dbReference>
<keyword evidence="4" id="KW-0408">Iron</keyword>
<evidence type="ECO:0000259" key="7">
    <source>
        <dbReference type="PROSITE" id="PS51918"/>
    </source>
</evidence>
<keyword evidence="5" id="KW-0411">Iron-sulfur</keyword>
<protein>
    <submittedName>
        <fullName evidence="8">Radical SAM domain protein</fullName>
    </submittedName>
</protein>
<reference evidence="8 9" key="1">
    <citation type="submission" date="2015-01" db="EMBL/GenBank/DDBJ databases">
        <title>Genome Sequence of Magnetospirillum magnetotacticum Strain MS-1.</title>
        <authorList>
            <person name="Marinov G.K."/>
            <person name="Smalley M.D."/>
            <person name="DeSalvo G."/>
        </authorList>
    </citation>
    <scope>NUCLEOTIDE SEQUENCE [LARGE SCALE GENOMIC DNA]</scope>
    <source>
        <strain evidence="8 9">MS-1</strain>
    </source>
</reference>
<dbReference type="Gene3D" id="3.80.30.20">
    <property type="entry name" value="tm_1862 like domain"/>
    <property type="match status" value="1"/>
</dbReference>
<dbReference type="SMART" id="SM00729">
    <property type="entry name" value="Elp3"/>
    <property type="match status" value="1"/>
</dbReference>
<dbReference type="EMBL" id="JXSL01000030">
    <property type="protein sequence ID" value="KIL97721.1"/>
    <property type="molecule type" value="Genomic_DNA"/>
</dbReference>
<sequence length="465" mass="52743">MPFYVLPISLAYLAANLSERHTVKVVDCSADQIPEDSEEFRQIIRDFAPDMVGSSATYVTYNYAVMALKTAKAVSPDIITIMGGAHPSIYPDRIITTDREIDYLMCGEAERSFPRFVDALADGTGFEDVAGLVYRRGDDIVKNPLDLNAELDTLRRPDYDVMGLEKYIAHDYSYGGLYGRSAPIWFTRGCPFACTFCSAYLITGKKVRHHSMDYMVEWIDHLYHQYGIRQFAFIDDGLTVFPDIPKQFCRTIIDLRRKGHWAEPIYFTSPNGTRMEKLDDELLRLMKEAGWQGLTIAPESGSRRVLKQIKKSLDPDIVPDVVRRIKAAGLGVRGFFIFGFPGETREDIDETIGLIRRCDFDTFNIGRFLPIPGTPIFNQMVADGEISADHIPGQVFEYVTASEAGLGTYTPATLKDVNLNLLALREQIYLYLRKPSSIVYFARYYGIGRVLSYILFMVRKRFKAA</sequence>
<evidence type="ECO:0000313" key="9">
    <source>
        <dbReference type="Proteomes" id="UP000031971"/>
    </source>
</evidence>
<evidence type="ECO:0000256" key="1">
    <source>
        <dbReference type="ARBA" id="ARBA00001966"/>
    </source>
</evidence>
<dbReference type="PROSITE" id="PS51332">
    <property type="entry name" value="B12_BINDING"/>
    <property type="match status" value="1"/>
</dbReference>
<keyword evidence="3" id="KW-0479">Metal-binding</keyword>
<evidence type="ECO:0000259" key="6">
    <source>
        <dbReference type="PROSITE" id="PS51332"/>
    </source>
</evidence>
<dbReference type="Gene3D" id="3.40.50.280">
    <property type="entry name" value="Cobalamin-binding domain"/>
    <property type="match status" value="1"/>
</dbReference>
<dbReference type="RefSeq" id="WP_009871234.1">
    <property type="nucleotide sequence ID" value="NZ_JXSL01000030.1"/>
</dbReference>
<dbReference type="SUPFAM" id="SSF52242">
    <property type="entry name" value="Cobalamin (vitamin B12)-binding domain"/>
    <property type="match status" value="1"/>
</dbReference>
<evidence type="ECO:0000256" key="3">
    <source>
        <dbReference type="ARBA" id="ARBA00022723"/>
    </source>
</evidence>
<evidence type="ECO:0000256" key="5">
    <source>
        <dbReference type="ARBA" id="ARBA00023014"/>
    </source>
</evidence>
<gene>
    <name evidence="8" type="ORF">CCC_00782</name>
</gene>
<dbReference type="InterPro" id="IPR051198">
    <property type="entry name" value="BchE-like"/>
</dbReference>
<proteinExistence type="predicted"/>
<dbReference type="InterPro" id="IPR036724">
    <property type="entry name" value="Cobalamin-bd_sf"/>
</dbReference>
<feature type="domain" description="B12-binding" evidence="6">
    <location>
        <begin position="1"/>
        <end position="127"/>
    </location>
</feature>
<dbReference type="InterPro" id="IPR006158">
    <property type="entry name" value="Cobalamin-bd"/>
</dbReference>
<dbReference type="AlphaFoldDB" id="A0A0C2UY36"/>
<evidence type="ECO:0000313" key="8">
    <source>
        <dbReference type="EMBL" id="KIL97721.1"/>
    </source>
</evidence>
<dbReference type="Pfam" id="PF04055">
    <property type="entry name" value="Radical_SAM"/>
    <property type="match status" value="1"/>
</dbReference>